<accession>A0A0G4FTD7</accession>
<protein>
    <submittedName>
        <fullName evidence="1">Uncharacterized protein</fullName>
    </submittedName>
</protein>
<proteinExistence type="predicted"/>
<name>A0A0G4FTD7_VITBC</name>
<dbReference type="AlphaFoldDB" id="A0A0G4FTD7"/>
<dbReference type="EMBL" id="CDMY01000499">
    <property type="protein sequence ID" value="CEM17934.1"/>
    <property type="molecule type" value="Genomic_DNA"/>
</dbReference>
<evidence type="ECO:0000313" key="1">
    <source>
        <dbReference type="EMBL" id="CEM17934.1"/>
    </source>
</evidence>
<sequence>MASASEIAVAKLADAKLGRPLRTFRETAPPKLGEKSAVEERPCFVPIWSSEHQDASSVSLRLSDQQLRKRCLARDRWRESFSCSSHSPGLP</sequence>
<gene>
    <name evidence="1" type="ORF">Vbra_16145</name>
</gene>
<dbReference type="Proteomes" id="UP000041254">
    <property type="component" value="Unassembled WGS sequence"/>
</dbReference>
<organism evidence="1 2">
    <name type="scientific">Vitrella brassicaformis (strain CCMP3155)</name>
    <dbReference type="NCBI Taxonomy" id="1169540"/>
    <lineage>
        <taxon>Eukaryota</taxon>
        <taxon>Sar</taxon>
        <taxon>Alveolata</taxon>
        <taxon>Colpodellida</taxon>
        <taxon>Vitrellaceae</taxon>
        <taxon>Vitrella</taxon>
    </lineage>
</organism>
<reference evidence="1 2" key="1">
    <citation type="submission" date="2014-11" db="EMBL/GenBank/DDBJ databases">
        <authorList>
            <person name="Zhu J."/>
            <person name="Qi W."/>
            <person name="Song R."/>
        </authorList>
    </citation>
    <scope>NUCLEOTIDE SEQUENCE [LARGE SCALE GENOMIC DNA]</scope>
</reference>
<dbReference type="VEuPathDB" id="CryptoDB:Vbra_16145"/>
<keyword evidence="2" id="KW-1185">Reference proteome</keyword>
<evidence type="ECO:0000313" key="2">
    <source>
        <dbReference type="Proteomes" id="UP000041254"/>
    </source>
</evidence>
<dbReference type="InParanoid" id="A0A0G4FTD7"/>